<keyword evidence="3" id="KW-1185">Reference proteome</keyword>
<name>A0A072VPX5_MEDTR</name>
<sequence length="109" mass="11689">MAFASAILRSLPSFIAMPPRLAHVPTVDPSLHQTTPFFVHPSDGPSSVSVTPVLSVLVLIKYLDSCLRPYNMQCLFINGTATRHLAFGFSGELSFSGAAACVLIRSLVI</sequence>
<evidence type="ECO:0000313" key="3">
    <source>
        <dbReference type="Proteomes" id="UP000002051"/>
    </source>
</evidence>
<accession>A0A072VPX5</accession>
<reference evidence="1 3" key="1">
    <citation type="journal article" date="2011" name="Nature">
        <title>The Medicago genome provides insight into the evolution of rhizobial symbioses.</title>
        <authorList>
            <person name="Young N.D."/>
            <person name="Debelle F."/>
            <person name="Oldroyd G.E."/>
            <person name="Geurts R."/>
            <person name="Cannon S.B."/>
            <person name="Udvardi M.K."/>
            <person name="Benedito V.A."/>
            <person name="Mayer K.F."/>
            <person name="Gouzy J."/>
            <person name="Schoof H."/>
            <person name="Van de Peer Y."/>
            <person name="Proost S."/>
            <person name="Cook D.R."/>
            <person name="Meyers B.C."/>
            <person name="Spannagl M."/>
            <person name="Cheung F."/>
            <person name="De Mita S."/>
            <person name="Krishnakumar V."/>
            <person name="Gundlach H."/>
            <person name="Zhou S."/>
            <person name="Mudge J."/>
            <person name="Bharti A.K."/>
            <person name="Murray J.D."/>
            <person name="Naoumkina M.A."/>
            <person name="Rosen B."/>
            <person name="Silverstein K.A."/>
            <person name="Tang H."/>
            <person name="Rombauts S."/>
            <person name="Zhao P.X."/>
            <person name="Zhou P."/>
            <person name="Barbe V."/>
            <person name="Bardou P."/>
            <person name="Bechner M."/>
            <person name="Bellec A."/>
            <person name="Berger A."/>
            <person name="Berges H."/>
            <person name="Bidwell S."/>
            <person name="Bisseling T."/>
            <person name="Choisne N."/>
            <person name="Couloux A."/>
            <person name="Denny R."/>
            <person name="Deshpande S."/>
            <person name="Dai X."/>
            <person name="Doyle J.J."/>
            <person name="Dudez A.M."/>
            <person name="Farmer A.D."/>
            <person name="Fouteau S."/>
            <person name="Franken C."/>
            <person name="Gibelin C."/>
            <person name="Gish J."/>
            <person name="Goldstein S."/>
            <person name="Gonzalez A.J."/>
            <person name="Green P.J."/>
            <person name="Hallab A."/>
            <person name="Hartog M."/>
            <person name="Hua A."/>
            <person name="Humphray S.J."/>
            <person name="Jeong D.H."/>
            <person name="Jing Y."/>
            <person name="Jocker A."/>
            <person name="Kenton S.M."/>
            <person name="Kim D.J."/>
            <person name="Klee K."/>
            <person name="Lai H."/>
            <person name="Lang C."/>
            <person name="Lin S."/>
            <person name="Macmil S.L."/>
            <person name="Magdelenat G."/>
            <person name="Matthews L."/>
            <person name="McCorrison J."/>
            <person name="Monaghan E.L."/>
            <person name="Mun J.H."/>
            <person name="Najar F.Z."/>
            <person name="Nicholson C."/>
            <person name="Noirot C."/>
            <person name="O'Bleness M."/>
            <person name="Paule C.R."/>
            <person name="Poulain J."/>
            <person name="Prion F."/>
            <person name="Qin B."/>
            <person name="Qu C."/>
            <person name="Retzel E.F."/>
            <person name="Riddle C."/>
            <person name="Sallet E."/>
            <person name="Samain S."/>
            <person name="Samson N."/>
            <person name="Sanders I."/>
            <person name="Saurat O."/>
            <person name="Scarpelli C."/>
            <person name="Schiex T."/>
            <person name="Segurens B."/>
            <person name="Severin A.J."/>
            <person name="Sherrier D.J."/>
            <person name="Shi R."/>
            <person name="Sims S."/>
            <person name="Singer S.R."/>
            <person name="Sinharoy S."/>
            <person name="Sterck L."/>
            <person name="Viollet A."/>
            <person name="Wang B.B."/>
            <person name="Wang K."/>
            <person name="Wang M."/>
            <person name="Wang X."/>
            <person name="Warfsmann J."/>
            <person name="Weissenbach J."/>
            <person name="White D.D."/>
            <person name="White J.D."/>
            <person name="Wiley G.B."/>
            <person name="Wincker P."/>
            <person name="Xing Y."/>
            <person name="Yang L."/>
            <person name="Yao Z."/>
            <person name="Ying F."/>
            <person name="Zhai J."/>
            <person name="Zhou L."/>
            <person name="Zuber A."/>
            <person name="Denarie J."/>
            <person name="Dixon R.A."/>
            <person name="May G.D."/>
            <person name="Schwartz D.C."/>
            <person name="Rogers J."/>
            <person name="Quetier F."/>
            <person name="Town C.D."/>
            <person name="Roe B.A."/>
        </authorList>
    </citation>
    <scope>NUCLEOTIDE SEQUENCE [LARGE SCALE GENOMIC DNA]</scope>
    <source>
        <strain evidence="1">A17</strain>
        <strain evidence="2 3">cv. Jemalong A17</strain>
    </source>
</reference>
<reference evidence="2" key="3">
    <citation type="submission" date="2015-04" db="UniProtKB">
        <authorList>
            <consortium name="EnsemblPlants"/>
        </authorList>
    </citation>
    <scope>IDENTIFICATION</scope>
    <source>
        <strain evidence="2">cv. Jemalong A17</strain>
    </source>
</reference>
<dbReference type="EnsemblPlants" id="KEH40185">
    <property type="protein sequence ID" value="KEH40185"/>
    <property type="gene ID" value="MTR_1g022490"/>
</dbReference>
<evidence type="ECO:0000313" key="2">
    <source>
        <dbReference type="EnsemblPlants" id="KEH40185"/>
    </source>
</evidence>
<organism evidence="1 3">
    <name type="scientific">Medicago truncatula</name>
    <name type="common">Barrel medic</name>
    <name type="synonym">Medicago tribuloides</name>
    <dbReference type="NCBI Taxonomy" id="3880"/>
    <lineage>
        <taxon>Eukaryota</taxon>
        <taxon>Viridiplantae</taxon>
        <taxon>Streptophyta</taxon>
        <taxon>Embryophyta</taxon>
        <taxon>Tracheophyta</taxon>
        <taxon>Spermatophyta</taxon>
        <taxon>Magnoliopsida</taxon>
        <taxon>eudicotyledons</taxon>
        <taxon>Gunneridae</taxon>
        <taxon>Pentapetalae</taxon>
        <taxon>rosids</taxon>
        <taxon>fabids</taxon>
        <taxon>Fabales</taxon>
        <taxon>Fabaceae</taxon>
        <taxon>Papilionoideae</taxon>
        <taxon>50 kb inversion clade</taxon>
        <taxon>NPAAA clade</taxon>
        <taxon>Hologalegina</taxon>
        <taxon>IRL clade</taxon>
        <taxon>Trifolieae</taxon>
        <taxon>Medicago</taxon>
    </lineage>
</organism>
<evidence type="ECO:0000313" key="1">
    <source>
        <dbReference type="EMBL" id="KEH40185.1"/>
    </source>
</evidence>
<reference evidence="1 3" key="2">
    <citation type="journal article" date="2014" name="BMC Genomics">
        <title>An improved genome release (version Mt4.0) for the model legume Medicago truncatula.</title>
        <authorList>
            <person name="Tang H."/>
            <person name="Krishnakumar V."/>
            <person name="Bidwell S."/>
            <person name="Rosen B."/>
            <person name="Chan A."/>
            <person name="Zhou S."/>
            <person name="Gentzbittel L."/>
            <person name="Childs K.L."/>
            <person name="Yandell M."/>
            <person name="Gundlach H."/>
            <person name="Mayer K.F."/>
            <person name="Schwartz D.C."/>
            <person name="Town C.D."/>
        </authorList>
    </citation>
    <scope>GENOME REANNOTATION</scope>
    <source>
        <strain evidence="1">A17</strain>
        <strain evidence="2 3">cv. Jemalong A17</strain>
    </source>
</reference>
<dbReference type="EMBL" id="CM001217">
    <property type="protein sequence ID" value="KEH40185.1"/>
    <property type="molecule type" value="Genomic_DNA"/>
</dbReference>
<dbReference type="HOGENOM" id="CLU_2187792_0_0_1"/>
<dbReference type="Proteomes" id="UP000002051">
    <property type="component" value="Unassembled WGS sequence"/>
</dbReference>
<protein>
    <submittedName>
        <fullName evidence="1 2">Uncharacterized protein</fullName>
    </submittedName>
</protein>
<proteinExistence type="predicted"/>
<gene>
    <name evidence="1" type="ordered locus">MTR_1g022490</name>
</gene>
<dbReference type="AlphaFoldDB" id="A0A072VPX5"/>